<dbReference type="PANTHER" id="PTHR36440:SF1">
    <property type="entry name" value="PUTATIVE (AFU_ORTHOLOGUE AFUA_8G07350)-RELATED"/>
    <property type="match status" value="1"/>
</dbReference>
<gene>
    <name evidence="2" type="ORF">PENARI_c020G00935</name>
</gene>
<evidence type="ECO:0000259" key="1">
    <source>
        <dbReference type="Pfam" id="PF07883"/>
    </source>
</evidence>
<dbReference type="InterPro" id="IPR011051">
    <property type="entry name" value="RmlC_Cupin_sf"/>
</dbReference>
<reference evidence="2 3" key="1">
    <citation type="journal article" date="2016" name="Sci. Rep.">
        <title>Penicillium arizonense, a new, genome sequenced fungal species, reveals a high chemical diversity in secreted metabolites.</title>
        <authorList>
            <person name="Grijseels S."/>
            <person name="Nielsen J.C."/>
            <person name="Randelovic M."/>
            <person name="Nielsen J."/>
            <person name="Nielsen K.F."/>
            <person name="Workman M."/>
            <person name="Frisvad J.C."/>
        </authorList>
    </citation>
    <scope>NUCLEOTIDE SEQUENCE [LARGE SCALE GENOMIC DNA]</scope>
    <source>
        <strain evidence="2 3">CBS 141311</strain>
    </source>
</reference>
<proteinExistence type="predicted"/>
<dbReference type="InterPro" id="IPR014710">
    <property type="entry name" value="RmlC-like_jellyroll"/>
</dbReference>
<comment type="caution">
    <text evidence="2">The sequence shown here is derived from an EMBL/GenBank/DDBJ whole genome shotgun (WGS) entry which is preliminary data.</text>
</comment>
<dbReference type="GeneID" id="34579665"/>
<dbReference type="OrthoDB" id="2588190at2759"/>
<dbReference type="Pfam" id="PF07883">
    <property type="entry name" value="Cupin_2"/>
    <property type="match status" value="1"/>
</dbReference>
<evidence type="ECO:0000313" key="3">
    <source>
        <dbReference type="Proteomes" id="UP000177622"/>
    </source>
</evidence>
<organism evidence="2 3">
    <name type="scientific">Penicillium arizonense</name>
    <dbReference type="NCBI Taxonomy" id="1835702"/>
    <lineage>
        <taxon>Eukaryota</taxon>
        <taxon>Fungi</taxon>
        <taxon>Dikarya</taxon>
        <taxon>Ascomycota</taxon>
        <taxon>Pezizomycotina</taxon>
        <taxon>Eurotiomycetes</taxon>
        <taxon>Eurotiomycetidae</taxon>
        <taxon>Eurotiales</taxon>
        <taxon>Aspergillaceae</taxon>
        <taxon>Penicillium</taxon>
    </lineage>
</organism>
<dbReference type="PANTHER" id="PTHR36440">
    <property type="entry name" value="PUTATIVE (AFU_ORTHOLOGUE AFUA_8G07350)-RELATED"/>
    <property type="match status" value="1"/>
</dbReference>
<dbReference type="CDD" id="cd02215">
    <property type="entry name" value="cupin_QDO_N_C"/>
    <property type="match status" value="1"/>
</dbReference>
<protein>
    <recommendedName>
        <fullName evidence="1">Cupin type-2 domain-containing protein</fullName>
    </recommendedName>
</protein>
<dbReference type="SUPFAM" id="SSF51182">
    <property type="entry name" value="RmlC-like cupins"/>
    <property type="match status" value="1"/>
</dbReference>
<sequence>MSLEFTNQPPASRIPYAIPQLEGERITIPGSKGVFRILTSAKQTGGLMAVFTSGAVLSDAPGFHYHDRAHDVFLVTKGFLKLYNGDQCRIMGPGDFAYVPPNVIHMPDMIGPHTELQGLITPGDWVDFFRYVSEPFEGVLVPEGDNRDLKSLLIPKVMAAKGQFDVVFQPHHVPPQVSEWTKEDEKLPEGPTGYFLRANTGPKWMLGGVMSRPFVTTTQSTGVCAISSIESSKDYGETVFSKYMTFPTVDHCFLVMEGALRVKLQGADDAVFREGETIVIPAGQTFSLVFESKFVKFHSFTDGDGIESLIHAAGKPFEGVVLPDQAPAYEQSEVESAAVRLNVTF</sequence>
<feature type="domain" description="Cupin type-2" evidence="1">
    <location>
        <begin position="61"/>
        <end position="107"/>
    </location>
</feature>
<name>A0A1F5L9X6_PENAI</name>
<dbReference type="STRING" id="1835702.A0A1F5L9X6"/>
<accession>A0A1F5L9X6</accession>
<dbReference type="RefSeq" id="XP_022485162.1">
    <property type="nucleotide sequence ID" value="XM_022634931.1"/>
</dbReference>
<dbReference type="InterPro" id="IPR013096">
    <property type="entry name" value="Cupin_2"/>
</dbReference>
<dbReference type="AlphaFoldDB" id="A0A1F5L9X6"/>
<evidence type="ECO:0000313" key="2">
    <source>
        <dbReference type="EMBL" id="OGE49711.1"/>
    </source>
</evidence>
<keyword evidence="3" id="KW-1185">Reference proteome</keyword>
<dbReference type="EMBL" id="LXJU01000020">
    <property type="protein sequence ID" value="OGE49711.1"/>
    <property type="molecule type" value="Genomic_DNA"/>
</dbReference>
<dbReference type="Proteomes" id="UP000177622">
    <property type="component" value="Unassembled WGS sequence"/>
</dbReference>
<dbReference type="InterPro" id="IPR053146">
    <property type="entry name" value="QDO-like"/>
</dbReference>
<dbReference type="Gene3D" id="2.60.120.10">
    <property type="entry name" value="Jelly Rolls"/>
    <property type="match status" value="2"/>
</dbReference>